<keyword evidence="2 4" id="KW-0808">Transferase</keyword>
<dbReference type="GO" id="GO:0032259">
    <property type="term" value="P:methylation"/>
    <property type="evidence" value="ECO:0007669"/>
    <property type="project" value="UniProtKB-KW"/>
</dbReference>
<dbReference type="Pfam" id="PF06325">
    <property type="entry name" value="PrmA"/>
    <property type="match status" value="1"/>
</dbReference>
<sequence>MTPSEVDDKDCYFRYYADVYVHLELIKDKSRMDAYKSAVAFHSDFIEGKVVLDVGCGTGILSILCAKAGARKVYAVDASEIALQAQSIVKDNNLSDIITVLHGRVEDVTIDEQVDVIISEWMGYMLLQECMLESIVTARDRWLKPSGLLLPSSATVNSLRNYFILPLPSCTWLHSPALRYFDNIGFWSDVDGIDMSALIPLAKKDAFSTPSVETIRSESILGKAHQVKKIDIYSVSNPELESVTSKFMFKSYISAPLHGFVFWFETEFSQKKPKHSGVPSPILSTAPEVLIDCDDLIQLEKGQTIEGSVTITQNDMKQRFLVIRLQYASGGESYVKVVSFL</sequence>
<dbReference type="Gene3D" id="3.40.50.150">
    <property type="entry name" value="Vaccinia Virus protein VP39"/>
    <property type="match status" value="1"/>
</dbReference>
<evidence type="ECO:0000256" key="4">
    <source>
        <dbReference type="PROSITE-ProRule" id="PRU01015"/>
    </source>
</evidence>
<feature type="domain" description="Protein arginine N-methyltransferase" evidence="5">
    <location>
        <begin position="180"/>
        <end position="329"/>
    </location>
</feature>
<dbReference type="FunFam" id="3.40.50.150:FF:000016">
    <property type="entry name" value="Protein arginine N-methyltransferase 6"/>
    <property type="match status" value="1"/>
</dbReference>
<name>G7IDD1_MEDTR</name>
<dbReference type="GO" id="GO:0006355">
    <property type="term" value="P:regulation of DNA-templated transcription"/>
    <property type="evidence" value="ECO:0000318"/>
    <property type="project" value="GO_Central"/>
</dbReference>
<dbReference type="PROSITE" id="PS51678">
    <property type="entry name" value="SAM_MT_PRMT"/>
    <property type="match status" value="1"/>
</dbReference>
<reference evidence="6 8" key="1">
    <citation type="journal article" date="2011" name="Nature">
        <title>The Medicago genome provides insight into the evolution of rhizobial symbioses.</title>
        <authorList>
            <person name="Young N.D."/>
            <person name="Debelle F."/>
            <person name="Oldroyd G.E."/>
            <person name="Geurts R."/>
            <person name="Cannon S.B."/>
            <person name="Udvardi M.K."/>
            <person name="Benedito V.A."/>
            <person name="Mayer K.F."/>
            <person name="Gouzy J."/>
            <person name="Schoof H."/>
            <person name="Van de Peer Y."/>
            <person name="Proost S."/>
            <person name="Cook D.R."/>
            <person name="Meyers B.C."/>
            <person name="Spannagl M."/>
            <person name="Cheung F."/>
            <person name="De Mita S."/>
            <person name="Krishnakumar V."/>
            <person name="Gundlach H."/>
            <person name="Zhou S."/>
            <person name="Mudge J."/>
            <person name="Bharti A.K."/>
            <person name="Murray J.D."/>
            <person name="Naoumkina M.A."/>
            <person name="Rosen B."/>
            <person name="Silverstein K.A."/>
            <person name="Tang H."/>
            <person name="Rombauts S."/>
            <person name="Zhao P.X."/>
            <person name="Zhou P."/>
            <person name="Barbe V."/>
            <person name="Bardou P."/>
            <person name="Bechner M."/>
            <person name="Bellec A."/>
            <person name="Berger A."/>
            <person name="Berges H."/>
            <person name="Bidwell S."/>
            <person name="Bisseling T."/>
            <person name="Choisne N."/>
            <person name="Couloux A."/>
            <person name="Denny R."/>
            <person name="Deshpande S."/>
            <person name="Dai X."/>
            <person name="Doyle J.J."/>
            <person name="Dudez A.M."/>
            <person name="Farmer A.D."/>
            <person name="Fouteau S."/>
            <person name="Franken C."/>
            <person name="Gibelin C."/>
            <person name="Gish J."/>
            <person name="Goldstein S."/>
            <person name="Gonzalez A.J."/>
            <person name="Green P.J."/>
            <person name="Hallab A."/>
            <person name="Hartog M."/>
            <person name="Hua A."/>
            <person name="Humphray S.J."/>
            <person name="Jeong D.H."/>
            <person name="Jing Y."/>
            <person name="Jocker A."/>
            <person name="Kenton S.M."/>
            <person name="Kim D.J."/>
            <person name="Klee K."/>
            <person name="Lai H."/>
            <person name="Lang C."/>
            <person name="Lin S."/>
            <person name="Macmil S.L."/>
            <person name="Magdelenat G."/>
            <person name="Matthews L."/>
            <person name="McCorrison J."/>
            <person name="Monaghan E.L."/>
            <person name="Mun J.H."/>
            <person name="Najar F.Z."/>
            <person name="Nicholson C."/>
            <person name="Noirot C."/>
            <person name="O'Bleness M."/>
            <person name="Paule C.R."/>
            <person name="Poulain J."/>
            <person name="Prion F."/>
            <person name="Qin B."/>
            <person name="Qu C."/>
            <person name="Retzel E.F."/>
            <person name="Riddle C."/>
            <person name="Sallet E."/>
            <person name="Samain S."/>
            <person name="Samson N."/>
            <person name="Sanders I."/>
            <person name="Saurat O."/>
            <person name="Scarpelli C."/>
            <person name="Schiex T."/>
            <person name="Segurens B."/>
            <person name="Severin A.J."/>
            <person name="Sherrier D.J."/>
            <person name="Shi R."/>
            <person name="Sims S."/>
            <person name="Singer S.R."/>
            <person name="Sinharoy S."/>
            <person name="Sterck L."/>
            <person name="Viollet A."/>
            <person name="Wang B.B."/>
            <person name="Wang K."/>
            <person name="Wang M."/>
            <person name="Wang X."/>
            <person name="Warfsmann J."/>
            <person name="Weissenbach J."/>
            <person name="White D.D."/>
            <person name="White J.D."/>
            <person name="Wiley G.B."/>
            <person name="Wincker P."/>
            <person name="Xing Y."/>
            <person name="Yang L."/>
            <person name="Yao Z."/>
            <person name="Ying F."/>
            <person name="Zhai J."/>
            <person name="Zhou L."/>
            <person name="Zuber A."/>
            <person name="Denarie J."/>
            <person name="Dixon R.A."/>
            <person name="May G.D."/>
            <person name="Schwartz D.C."/>
            <person name="Rogers J."/>
            <person name="Quetier F."/>
            <person name="Town C.D."/>
            <person name="Roe B.A."/>
        </authorList>
    </citation>
    <scope>NUCLEOTIDE SEQUENCE [LARGE SCALE GENOMIC DNA]</scope>
    <source>
        <strain evidence="6">A17</strain>
        <strain evidence="7 8">cv. Jemalong A17</strain>
    </source>
</reference>
<dbReference type="Proteomes" id="UP000002051">
    <property type="component" value="Unassembled WGS sequence"/>
</dbReference>
<keyword evidence="3 4" id="KW-0949">S-adenosyl-L-methionine</keyword>
<dbReference type="eggNOG" id="KOG1499">
    <property type="taxonomic scope" value="Eukaryota"/>
</dbReference>
<dbReference type="GO" id="GO:0016274">
    <property type="term" value="F:protein-arginine N-methyltransferase activity"/>
    <property type="evidence" value="ECO:0000318"/>
    <property type="project" value="GO_Central"/>
</dbReference>
<evidence type="ECO:0000259" key="5">
    <source>
        <dbReference type="Pfam" id="PF22528"/>
    </source>
</evidence>
<reference evidence="7" key="3">
    <citation type="submission" date="2015-04" db="UniProtKB">
        <authorList>
            <consortium name="EnsemblPlants"/>
        </authorList>
    </citation>
    <scope>IDENTIFICATION</scope>
    <source>
        <strain evidence="7">cv. Jemalong A17</strain>
    </source>
</reference>
<dbReference type="PANTHER" id="PTHR11006:SF73">
    <property type="entry name" value="PROTEIN ARGININE N-METHYLTRANSFERASE 6"/>
    <property type="match status" value="1"/>
</dbReference>
<dbReference type="SUPFAM" id="SSF53335">
    <property type="entry name" value="S-adenosyl-L-methionine-dependent methyltransferases"/>
    <property type="match status" value="1"/>
</dbReference>
<dbReference type="InterPro" id="IPR029063">
    <property type="entry name" value="SAM-dependent_MTases_sf"/>
</dbReference>
<keyword evidence="1 4" id="KW-0489">Methyltransferase</keyword>
<protein>
    <submittedName>
        <fullName evidence="6">Arginine N-methyltransferase, putative</fullName>
    </submittedName>
</protein>
<dbReference type="Pfam" id="PF22528">
    <property type="entry name" value="PRMT_C"/>
    <property type="match status" value="1"/>
</dbReference>
<reference evidence="6 8" key="2">
    <citation type="journal article" date="2014" name="BMC Genomics">
        <title>An improved genome release (version Mt4.0) for the model legume Medicago truncatula.</title>
        <authorList>
            <person name="Tang H."/>
            <person name="Krishnakumar V."/>
            <person name="Bidwell S."/>
            <person name="Rosen B."/>
            <person name="Chan A."/>
            <person name="Zhou S."/>
            <person name="Gentzbittel L."/>
            <person name="Childs K.L."/>
            <person name="Yandell M."/>
            <person name="Gundlach H."/>
            <person name="Mayer K.F."/>
            <person name="Schwartz D.C."/>
            <person name="Town C.D."/>
        </authorList>
    </citation>
    <scope>GENOME REANNOTATION</scope>
    <source>
        <strain evidence="6">A17</strain>
        <strain evidence="7 8">cv. Jemalong A17</strain>
    </source>
</reference>
<dbReference type="Gene3D" id="2.70.160.11">
    <property type="entry name" value="Hnrnp arginine n-methyltransferase1"/>
    <property type="match status" value="1"/>
</dbReference>
<accession>G7IDD1</accession>
<dbReference type="HOGENOM" id="CLU_017375_1_2_1"/>
<dbReference type="AlphaFoldDB" id="G7IDD1"/>
<dbReference type="OMA" id="QQTMIYF"/>
<gene>
    <name evidence="6" type="ordered locus">MTR_1g113940</name>
</gene>
<dbReference type="InterPro" id="IPR055135">
    <property type="entry name" value="PRMT_dom"/>
</dbReference>
<evidence type="ECO:0000256" key="3">
    <source>
        <dbReference type="ARBA" id="ARBA00022691"/>
    </source>
</evidence>
<dbReference type="GO" id="GO:0006338">
    <property type="term" value="P:chromatin remodeling"/>
    <property type="evidence" value="ECO:0000318"/>
    <property type="project" value="GO_Central"/>
</dbReference>
<dbReference type="InterPro" id="IPR025799">
    <property type="entry name" value="Arg_MeTrfase"/>
</dbReference>
<keyword evidence="8" id="KW-1185">Reference proteome</keyword>
<organism evidence="6 8">
    <name type="scientific">Medicago truncatula</name>
    <name type="common">Barrel medic</name>
    <name type="synonym">Medicago tribuloides</name>
    <dbReference type="NCBI Taxonomy" id="3880"/>
    <lineage>
        <taxon>Eukaryota</taxon>
        <taxon>Viridiplantae</taxon>
        <taxon>Streptophyta</taxon>
        <taxon>Embryophyta</taxon>
        <taxon>Tracheophyta</taxon>
        <taxon>Spermatophyta</taxon>
        <taxon>Magnoliopsida</taxon>
        <taxon>eudicotyledons</taxon>
        <taxon>Gunneridae</taxon>
        <taxon>Pentapetalae</taxon>
        <taxon>rosids</taxon>
        <taxon>fabids</taxon>
        <taxon>Fabales</taxon>
        <taxon>Fabaceae</taxon>
        <taxon>Papilionoideae</taxon>
        <taxon>50 kb inversion clade</taxon>
        <taxon>NPAAA clade</taxon>
        <taxon>Hologalegina</taxon>
        <taxon>IRL clade</taxon>
        <taxon>Trifolieae</taxon>
        <taxon>Medicago</taxon>
    </lineage>
</organism>
<proteinExistence type="predicted"/>
<evidence type="ECO:0000313" key="8">
    <source>
        <dbReference type="Proteomes" id="UP000002051"/>
    </source>
</evidence>
<dbReference type="PANTHER" id="PTHR11006">
    <property type="entry name" value="PROTEIN ARGININE N-METHYLTRANSFERASE"/>
    <property type="match status" value="1"/>
</dbReference>
<dbReference type="EMBL" id="CM001217">
    <property type="protein sequence ID" value="AES62937.1"/>
    <property type="molecule type" value="Genomic_DNA"/>
</dbReference>
<dbReference type="EnsemblPlants" id="AES62937">
    <property type="protein sequence ID" value="AES62937"/>
    <property type="gene ID" value="MTR_1g113940"/>
</dbReference>
<dbReference type="GO" id="GO:0042054">
    <property type="term" value="F:histone methyltransferase activity"/>
    <property type="evidence" value="ECO:0000318"/>
    <property type="project" value="GO_Central"/>
</dbReference>
<evidence type="ECO:0000313" key="7">
    <source>
        <dbReference type="EnsemblPlants" id="AES62937"/>
    </source>
</evidence>
<dbReference type="PaxDb" id="3880-AES62937"/>
<dbReference type="STRING" id="3880.G7IDD1"/>
<evidence type="ECO:0000256" key="1">
    <source>
        <dbReference type="ARBA" id="ARBA00022603"/>
    </source>
</evidence>
<dbReference type="CDD" id="cd02440">
    <property type="entry name" value="AdoMet_MTases"/>
    <property type="match status" value="1"/>
</dbReference>
<evidence type="ECO:0000313" key="6">
    <source>
        <dbReference type="EMBL" id="AES62937.1"/>
    </source>
</evidence>
<evidence type="ECO:0000256" key="2">
    <source>
        <dbReference type="ARBA" id="ARBA00022679"/>
    </source>
</evidence>